<feature type="domain" description="PucR C-terminal helix-turn-helix" evidence="3">
    <location>
        <begin position="357"/>
        <end position="414"/>
    </location>
</feature>
<dbReference type="Pfam" id="PF13556">
    <property type="entry name" value="HTH_30"/>
    <property type="match status" value="1"/>
</dbReference>
<evidence type="ECO:0000259" key="4">
    <source>
        <dbReference type="Pfam" id="PF17853"/>
    </source>
</evidence>
<feature type="domain" description="CdaR GGDEF-like" evidence="4">
    <location>
        <begin position="194"/>
        <end position="311"/>
    </location>
</feature>
<evidence type="ECO:0000256" key="2">
    <source>
        <dbReference type="SAM" id="MobiDB-lite"/>
    </source>
</evidence>
<protein>
    <submittedName>
        <fullName evidence="5">Helix-turn-helix domain-containing protein</fullName>
    </submittedName>
</protein>
<name>A0A849AAC0_9ACTN</name>
<dbReference type="InterPro" id="IPR042070">
    <property type="entry name" value="PucR_C-HTH_sf"/>
</dbReference>
<dbReference type="InterPro" id="IPR051448">
    <property type="entry name" value="CdaR-like_regulators"/>
</dbReference>
<proteinExistence type="inferred from homology"/>
<dbReference type="RefSeq" id="WP_171201184.1">
    <property type="nucleotide sequence ID" value="NZ_JABEND010000014.1"/>
</dbReference>
<dbReference type="Gene3D" id="1.10.10.2840">
    <property type="entry name" value="PucR C-terminal helix-turn-helix domain"/>
    <property type="match status" value="1"/>
</dbReference>
<gene>
    <name evidence="5" type="ORF">HKD39_17625</name>
</gene>
<feature type="region of interest" description="Disordered" evidence="2">
    <location>
        <begin position="1"/>
        <end position="40"/>
    </location>
</feature>
<evidence type="ECO:0000256" key="1">
    <source>
        <dbReference type="ARBA" id="ARBA00006754"/>
    </source>
</evidence>
<reference evidence="5 6" key="1">
    <citation type="submission" date="2020-05" db="EMBL/GenBank/DDBJ databases">
        <title>Nakamurella sp. DB0629 isolated from air conditioner.</title>
        <authorList>
            <person name="Kim D.H."/>
            <person name="Kim D.-U."/>
        </authorList>
    </citation>
    <scope>NUCLEOTIDE SEQUENCE [LARGE SCALE GENOMIC DNA]</scope>
    <source>
        <strain evidence="5 6">DB0629</strain>
    </source>
</reference>
<keyword evidence="6" id="KW-1185">Reference proteome</keyword>
<feature type="compositionally biased region" description="Basic and acidic residues" evidence="2">
    <location>
        <begin position="31"/>
        <end position="40"/>
    </location>
</feature>
<dbReference type="AlphaFoldDB" id="A0A849AAC0"/>
<sequence length="426" mass="44213">MTADRGTLPGSHQHAPDGQPAAAEPAGDAAASRRRDIGPETLRRVERSASALATRAIAAMDARLSWFRALSAEQRSWVTLVAQAGIAGYVSWLDGSPTARLTEQVFGAAPRRLLRQVTFRRTVELVRLSISVADEHIPALGDSPAERAALADTLLRYSREIAFAAAGLYAAAAETRGAWDARIAAAIVDGLVRGQDPEELASHAAALSWDSTAPAVVLVGAAPPGDPQAAVDAVDEYSRAGRPALAGVHGTRLVVLLSSVPGSHGATDRGSAPDEQLLRLFGPGPVVIGPAAAGMAGAVHSATEALAGLAVVAARPDAPRLIAADALMAERVVAGDGAAAEQLRQLMAPLETAGSPLLPTLRSYLDHAGALEPAARTLFVHPNTMRYRLRRVAELTGLDPWDARDQFTLRIALVLGSLPAGAVQGS</sequence>
<dbReference type="EMBL" id="JABEND010000014">
    <property type="protein sequence ID" value="NNG37485.1"/>
    <property type="molecule type" value="Genomic_DNA"/>
</dbReference>
<evidence type="ECO:0000313" key="5">
    <source>
        <dbReference type="EMBL" id="NNG37485.1"/>
    </source>
</evidence>
<dbReference type="Pfam" id="PF17853">
    <property type="entry name" value="GGDEF_2"/>
    <property type="match status" value="1"/>
</dbReference>
<comment type="caution">
    <text evidence="5">The sequence shown here is derived from an EMBL/GenBank/DDBJ whole genome shotgun (WGS) entry which is preliminary data.</text>
</comment>
<evidence type="ECO:0000313" key="6">
    <source>
        <dbReference type="Proteomes" id="UP000562984"/>
    </source>
</evidence>
<organism evidence="5 6">
    <name type="scientific">Nakamurella aerolata</name>
    <dbReference type="NCBI Taxonomy" id="1656892"/>
    <lineage>
        <taxon>Bacteria</taxon>
        <taxon>Bacillati</taxon>
        <taxon>Actinomycetota</taxon>
        <taxon>Actinomycetes</taxon>
        <taxon>Nakamurellales</taxon>
        <taxon>Nakamurellaceae</taxon>
        <taxon>Nakamurella</taxon>
    </lineage>
</organism>
<dbReference type="InterPro" id="IPR025736">
    <property type="entry name" value="PucR_C-HTH_dom"/>
</dbReference>
<dbReference type="PANTHER" id="PTHR33744:SF7">
    <property type="entry name" value="PUCR FAMILY TRANSCRIPTIONAL REGULATOR"/>
    <property type="match status" value="1"/>
</dbReference>
<accession>A0A849AAC0</accession>
<evidence type="ECO:0000259" key="3">
    <source>
        <dbReference type="Pfam" id="PF13556"/>
    </source>
</evidence>
<dbReference type="Proteomes" id="UP000562984">
    <property type="component" value="Unassembled WGS sequence"/>
</dbReference>
<comment type="similarity">
    <text evidence="1">Belongs to the CdaR family.</text>
</comment>
<feature type="compositionally biased region" description="Low complexity" evidence="2">
    <location>
        <begin position="16"/>
        <end position="30"/>
    </location>
</feature>
<dbReference type="InterPro" id="IPR041522">
    <property type="entry name" value="CdaR_GGDEF"/>
</dbReference>
<dbReference type="PANTHER" id="PTHR33744">
    <property type="entry name" value="CARBOHYDRATE DIACID REGULATOR"/>
    <property type="match status" value="1"/>
</dbReference>